<evidence type="ECO:0000256" key="4">
    <source>
        <dbReference type="ARBA" id="ARBA00022840"/>
    </source>
</evidence>
<dbReference type="WBParaSite" id="GPUH_0001061601-mRNA-1">
    <property type="protein sequence ID" value="GPUH_0001061601-mRNA-1"/>
    <property type="gene ID" value="GPUH_0001061601"/>
</dbReference>
<protein>
    <submittedName>
        <fullName evidence="8">AAA_12 domain-containing protein</fullName>
    </submittedName>
</protein>
<evidence type="ECO:0000256" key="3">
    <source>
        <dbReference type="ARBA" id="ARBA00022806"/>
    </source>
</evidence>
<evidence type="ECO:0000313" key="8">
    <source>
        <dbReference type="WBParaSite" id="GPUH_0001061601-mRNA-1"/>
    </source>
</evidence>
<proteinExistence type="predicted"/>
<dbReference type="InterPro" id="IPR050534">
    <property type="entry name" value="Coronavir_polyprotein_1ab"/>
</dbReference>
<name>A0A183DPG2_9BILA</name>
<organism evidence="8">
    <name type="scientific">Gongylonema pulchrum</name>
    <dbReference type="NCBI Taxonomy" id="637853"/>
    <lineage>
        <taxon>Eukaryota</taxon>
        <taxon>Metazoa</taxon>
        <taxon>Ecdysozoa</taxon>
        <taxon>Nematoda</taxon>
        <taxon>Chromadorea</taxon>
        <taxon>Rhabditida</taxon>
        <taxon>Spirurina</taxon>
        <taxon>Spiruromorpha</taxon>
        <taxon>Spiruroidea</taxon>
        <taxon>Gongylonematidae</taxon>
        <taxon>Gongylonema</taxon>
    </lineage>
</organism>
<keyword evidence="3" id="KW-0347">Helicase</keyword>
<dbReference type="SUPFAM" id="SSF52540">
    <property type="entry name" value="P-loop containing nucleoside triphosphate hydrolases"/>
    <property type="match status" value="1"/>
</dbReference>
<dbReference type="PANTHER" id="PTHR43788:SF16">
    <property type="entry name" value="HELICASE WITH ZINC FINGER 2"/>
    <property type="match status" value="1"/>
</dbReference>
<evidence type="ECO:0000259" key="5">
    <source>
        <dbReference type="Pfam" id="PF13087"/>
    </source>
</evidence>
<dbReference type="GO" id="GO:0005524">
    <property type="term" value="F:ATP binding"/>
    <property type="evidence" value="ECO:0007669"/>
    <property type="project" value="UniProtKB-KW"/>
</dbReference>
<dbReference type="EMBL" id="UYRT01078057">
    <property type="protein sequence ID" value="VDN17671.1"/>
    <property type="molecule type" value="Genomic_DNA"/>
</dbReference>
<sequence>MDSKAPWRRCTDAKSLRVAHKIIPRSPILTECLSVASYKGELQAMSNTIQENAAALLYQHLRRDISSANLAILSFYADTRDATKRRITNDCTEICTIDGFQGKEADIVVLLTTRTIRSGDATDDFSFLADPQRVTIALSRARHGLFLIGDFELLLQSSTWRLYIDKVAEYTPIFRQSCISQLQCGFERSGEIIVDLLGDDLFPDYSFDQNEQWRR</sequence>
<feature type="domain" description="DNA2/NAM7 helicase-like C-terminal" evidence="5">
    <location>
        <begin position="43"/>
        <end position="150"/>
    </location>
</feature>
<reference evidence="8" key="1">
    <citation type="submission" date="2016-06" db="UniProtKB">
        <authorList>
            <consortium name="WormBaseParasite"/>
        </authorList>
    </citation>
    <scope>IDENTIFICATION</scope>
</reference>
<dbReference type="InterPro" id="IPR047187">
    <property type="entry name" value="SF1_C_Upf1"/>
</dbReference>
<dbReference type="Pfam" id="PF13087">
    <property type="entry name" value="AAA_12"/>
    <property type="match status" value="1"/>
</dbReference>
<keyword evidence="7" id="KW-1185">Reference proteome</keyword>
<dbReference type="Proteomes" id="UP000271098">
    <property type="component" value="Unassembled WGS sequence"/>
</dbReference>
<accession>A0A183DPG2</accession>
<evidence type="ECO:0000256" key="2">
    <source>
        <dbReference type="ARBA" id="ARBA00022801"/>
    </source>
</evidence>
<dbReference type="InterPro" id="IPR041679">
    <property type="entry name" value="DNA2/NAM7-like_C"/>
</dbReference>
<dbReference type="Gene3D" id="3.40.50.300">
    <property type="entry name" value="P-loop containing nucleotide triphosphate hydrolases"/>
    <property type="match status" value="1"/>
</dbReference>
<dbReference type="OrthoDB" id="5876623at2759"/>
<keyword evidence="2" id="KW-0378">Hydrolase</keyword>
<evidence type="ECO:0000256" key="1">
    <source>
        <dbReference type="ARBA" id="ARBA00022741"/>
    </source>
</evidence>
<dbReference type="PANTHER" id="PTHR43788">
    <property type="entry name" value="DNA2/NAM7 HELICASE FAMILY MEMBER"/>
    <property type="match status" value="1"/>
</dbReference>
<dbReference type="GO" id="GO:0043139">
    <property type="term" value="F:5'-3' DNA helicase activity"/>
    <property type="evidence" value="ECO:0007669"/>
    <property type="project" value="TreeGrafter"/>
</dbReference>
<dbReference type="GO" id="GO:0016787">
    <property type="term" value="F:hydrolase activity"/>
    <property type="evidence" value="ECO:0007669"/>
    <property type="project" value="UniProtKB-KW"/>
</dbReference>
<evidence type="ECO:0000313" key="6">
    <source>
        <dbReference type="EMBL" id="VDN17671.1"/>
    </source>
</evidence>
<keyword evidence="1" id="KW-0547">Nucleotide-binding</keyword>
<dbReference type="InterPro" id="IPR027417">
    <property type="entry name" value="P-loop_NTPase"/>
</dbReference>
<evidence type="ECO:0000313" key="7">
    <source>
        <dbReference type="Proteomes" id="UP000271098"/>
    </source>
</evidence>
<reference evidence="6 7" key="2">
    <citation type="submission" date="2018-11" db="EMBL/GenBank/DDBJ databases">
        <authorList>
            <consortium name="Pathogen Informatics"/>
        </authorList>
    </citation>
    <scope>NUCLEOTIDE SEQUENCE [LARGE SCALE GENOMIC DNA]</scope>
</reference>
<dbReference type="CDD" id="cd18808">
    <property type="entry name" value="SF1_C_Upf1"/>
    <property type="match status" value="1"/>
</dbReference>
<dbReference type="AlphaFoldDB" id="A0A183DPG2"/>
<gene>
    <name evidence="6" type="ORF">GPUH_LOCUS10603</name>
</gene>
<keyword evidence="4" id="KW-0067">ATP-binding</keyword>